<gene>
    <name evidence="3" type="ORF">ASPSYDRAFT_88081</name>
</gene>
<dbReference type="GeneID" id="63768033"/>
<name>A0A1L9TQ17_9EURO</name>
<feature type="coiled-coil region" evidence="1">
    <location>
        <begin position="256"/>
        <end position="308"/>
    </location>
</feature>
<dbReference type="PANTHER" id="PTHR38887:SF1">
    <property type="entry name" value="RAS MODIFICATION PROTEIN ERF4"/>
    <property type="match status" value="1"/>
</dbReference>
<evidence type="ECO:0000313" key="4">
    <source>
        <dbReference type="Proteomes" id="UP000184356"/>
    </source>
</evidence>
<evidence type="ECO:0000256" key="2">
    <source>
        <dbReference type="SAM" id="MobiDB-lite"/>
    </source>
</evidence>
<organism evidence="3 4">
    <name type="scientific">Aspergillus sydowii CBS 593.65</name>
    <dbReference type="NCBI Taxonomy" id="1036612"/>
    <lineage>
        <taxon>Eukaryota</taxon>
        <taxon>Fungi</taxon>
        <taxon>Dikarya</taxon>
        <taxon>Ascomycota</taxon>
        <taxon>Pezizomycotina</taxon>
        <taxon>Eurotiomycetes</taxon>
        <taxon>Eurotiomycetidae</taxon>
        <taxon>Eurotiales</taxon>
        <taxon>Aspergillaceae</taxon>
        <taxon>Aspergillus</taxon>
        <taxon>Aspergillus subgen. Nidulantes</taxon>
    </lineage>
</organism>
<dbReference type="RefSeq" id="XP_040705345.1">
    <property type="nucleotide sequence ID" value="XM_040851960.1"/>
</dbReference>
<dbReference type="OrthoDB" id="3068835at2759"/>
<keyword evidence="4" id="KW-1185">Reference proteome</keyword>
<dbReference type="InterPro" id="IPR053221">
    <property type="entry name" value="Burnettramic_acid_biosynth"/>
</dbReference>
<feature type="region of interest" description="Disordered" evidence="2">
    <location>
        <begin position="1"/>
        <end position="20"/>
    </location>
</feature>
<dbReference type="PANTHER" id="PTHR38887">
    <property type="entry name" value="CHROMOSOME 21, WHOLE GENOME SHOTGUN SEQUENCE"/>
    <property type="match status" value="1"/>
</dbReference>
<evidence type="ECO:0000256" key="1">
    <source>
        <dbReference type="SAM" id="Coils"/>
    </source>
</evidence>
<dbReference type="EMBL" id="KV878584">
    <property type="protein sequence ID" value="OJJ61539.1"/>
    <property type="molecule type" value="Genomic_DNA"/>
</dbReference>
<reference evidence="4" key="1">
    <citation type="journal article" date="2017" name="Genome Biol.">
        <title>Comparative genomics reveals high biological diversity and specific adaptations in the industrially and medically important fungal genus Aspergillus.</title>
        <authorList>
            <person name="de Vries R.P."/>
            <person name="Riley R."/>
            <person name="Wiebenga A."/>
            <person name="Aguilar-Osorio G."/>
            <person name="Amillis S."/>
            <person name="Uchima C.A."/>
            <person name="Anderluh G."/>
            <person name="Asadollahi M."/>
            <person name="Askin M."/>
            <person name="Barry K."/>
            <person name="Battaglia E."/>
            <person name="Bayram O."/>
            <person name="Benocci T."/>
            <person name="Braus-Stromeyer S.A."/>
            <person name="Caldana C."/>
            <person name="Canovas D."/>
            <person name="Cerqueira G.C."/>
            <person name="Chen F."/>
            <person name="Chen W."/>
            <person name="Choi C."/>
            <person name="Clum A."/>
            <person name="Dos Santos R.A."/>
            <person name="Damasio A.R."/>
            <person name="Diallinas G."/>
            <person name="Emri T."/>
            <person name="Fekete E."/>
            <person name="Flipphi M."/>
            <person name="Freyberg S."/>
            <person name="Gallo A."/>
            <person name="Gournas C."/>
            <person name="Habgood R."/>
            <person name="Hainaut M."/>
            <person name="Harispe M.L."/>
            <person name="Henrissat B."/>
            <person name="Hilden K.S."/>
            <person name="Hope R."/>
            <person name="Hossain A."/>
            <person name="Karabika E."/>
            <person name="Karaffa L."/>
            <person name="Karanyi Z."/>
            <person name="Krasevec N."/>
            <person name="Kuo A."/>
            <person name="Kusch H."/>
            <person name="LaButti K."/>
            <person name="Lagendijk E.L."/>
            <person name="Lapidus A."/>
            <person name="Levasseur A."/>
            <person name="Lindquist E."/>
            <person name="Lipzen A."/>
            <person name="Logrieco A.F."/>
            <person name="MacCabe A."/>
            <person name="Maekelae M.R."/>
            <person name="Malavazi I."/>
            <person name="Melin P."/>
            <person name="Meyer V."/>
            <person name="Mielnichuk N."/>
            <person name="Miskei M."/>
            <person name="Molnar A.P."/>
            <person name="Mule G."/>
            <person name="Ngan C.Y."/>
            <person name="Orejas M."/>
            <person name="Orosz E."/>
            <person name="Ouedraogo J.P."/>
            <person name="Overkamp K.M."/>
            <person name="Park H.-S."/>
            <person name="Perrone G."/>
            <person name="Piumi F."/>
            <person name="Punt P.J."/>
            <person name="Ram A.F."/>
            <person name="Ramon A."/>
            <person name="Rauscher S."/>
            <person name="Record E."/>
            <person name="Riano-Pachon D.M."/>
            <person name="Robert V."/>
            <person name="Roehrig J."/>
            <person name="Ruller R."/>
            <person name="Salamov A."/>
            <person name="Salih N.S."/>
            <person name="Samson R.A."/>
            <person name="Sandor E."/>
            <person name="Sanguinetti M."/>
            <person name="Schuetze T."/>
            <person name="Sepcic K."/>
            <person name="Shelest E."/>
            <person name="Sherlock G."/>
            <person name="Sophianopoulou V."/>
            <person name="Squina F.M."/>
            <person name="Sun H."/>
            <person name="Susca A."/>
            <person name="Todd R.B."/>
            <person name="Tsang A."/>
            <person name="Unkles S.E."/>
            <person name="van de Wiele N."/>
            <person name="van Rossen-Uffink D."/>
            <person name="Oliveira J.V."/>
            <person name="Vesth T.C."/>
            <person name="Visser J."/>
            <person name="Yu J.-H."/>
            <person name="Zhou M."/>
            <person name="Andersen M.R."/>
            <person name="Archer D.B."/>
            <person name="Baker S.E."/>
            <person name="Benoit I."/>
            <person name="Brakhage A.A."/>
            <person name="Braus G.H."/>
            <person name="Fischer R."/>
            <person name="Frisvad J.C."/>
            <person name="Goldman G.H."/>
            <person name="Houbraken J."/>
            <person name="Oakley B."/>
            <person name="Pocsi I."/>
            <person name="Scazzocchio C."/>
            <person name="Seiboth B."/>
            <person name="vanKuyk P.A."/>
            <person name="Wortman J."/>
            <person name="Dyer P.S."/>
            <person name="Grigoriev I.V."/>
        </authorList>
    </citation>
    <scope>NUCLEOTIDE SEQUENCE [LARGE SCALE GENOMIC DNA]</scope>
    <source>
        <strain evidence="4">CBS 593.65</strain>
    </source>
</reference>
<dbReference type="AlphaFoldDB" id="A0A1L9TQ17"/>
<evidence type="ECO:0000313" key="3">
    <source>
        <dbReference type="EMBL" id="OJJ61539.1"/>
    </source>
</evidence>
<dbReference type="Proteomes" id="UP000184356">
    <property type="component" value="Unassembled WGS sequence"/>
</dbReference>
<proteinExistence type="predicted"/>
<dbReference type="VEuPathDB" id="FungiDB:ASPSYDRAFT_88081"/>
<protein>
    <submittedName>
        <fullName evidence="3">Uncharacterized protein</fullName>
    </submittedName>
</protein>
<feature type="compositionally biased region" description="Polar residues" evidence="2">
    <location>
        <begin position="8"/>
        <end position="18"/>
    </location>
</feature>
<sequence length="382" mass="42587">MKRAVGSKSDTNNYTNLSILEPPPPPYSAIEPSTSHVKPIIIPQVTKTFDSEIASPFMRAYSPVLSQYQVTQTEFLSFLDGLNEVFIANPVLQTTSIAGSVMGMIHPVEVVGMAVEAASEIGSETTSYFRTRAYLKRANAELFGPKGIKANIMEFEKMARAVGVNPDELKERMEKEAAVLEGQDGEGFDDLDIDILDRVIADSGSGNGGGEAKRMNPRLLLLDALQGYVAPLETGDLPASSVQRNLLKRWNASFAAKEGQKQNDRLERKFREAKEERVRKYKEALDIAQETEREIGKIEAKIDKMSENGDDKRKTEKKIFCLSTDMAKLRRKKAKKMREAMKDGDEEMQNLQRKDMDKTLKIKWLVISPSECIPSTGGQRGS</sequence>
<keyword evidence="1" id="KW-0175">Coiled coil</keyword>
<accession>A0A1L9TQ17</accession>